<dbReference type="Proteomes" id="UP001476798">
    <property type="component" value="Unassembled WGS sequence"/>
</dbReference>
<name>A0ABV0MLR4_9TELE</name>
<feature type="compositionally biased region" description="Low complexity" evidence="1">
    <location>
        <begin position="59"/>
        <end position="76"/>
    </location>
</feature>
<dbReference type="EMBL" id="JAHRIO010004294">
    <property type="protein sequence ID" value="MEQ2160029.1"/>
    <property type="molecule type" value="Genomic_DNA"/>
</dbReference>
<organism evidence="2 3">
    <name type="scientific">Goodea atripinnis</name>
    <dbReference type="NCBI Taxonomy" id="208336"/>
    <lineage>
        <taxon>Eukaryota</taxon>
        <taxon>Metazoa</taxon>
        <taxon>Chordata</taxon>
        <taxon>Craniata</taxon>
        <taxon>Vertebrata</taxon>
        <taxon>Euteleostomi</taxon>
        <taxon>Actinopterygii</taxon>
        <taxon>Neopterygii</taxon>
        <taxon>Teleostei</taxon>
        <taxon>Neoteleostei</taxon>
        <taxon>Acanthomorphata</taxon>
        <taxon>Ovalentaria</taxon>
        <taxon>Atherinomorphae</taxon>
        <taxon>Cyprinodontiformes</taxon>
        <taxon>Goodeidae</taxon>
        <taxon>Goodea</taxon>
    </lineage>
</organism>
<evidence type="ECO:0000313" key="3">
    <source>
        <dbReference type="Proteomes" id="UP001476798"/>
    </source>
</evidence>
<evidence type="ECO:0000313" key="2">
    <source>
        <dbReference type="EMBL" id="MEQ2160029.1"/>
    </source>
</evidence>
<reference evidence="2 3" key="1">
    <citation type="submission" date="2021-06" db="EMBL/GenBank/DDBJ databases">
        <authorList>
            <person name="Palmer J.M."/>
        </authorList>
    </citation>
    <scope>NUCLEOTIDE SEQUENCE [LARGE SCALE GENOMIC DNA]</scope>
    <source>
        <strain evidence="2 3">GA_2019</strain>
        <tissue evidence="2">Muscle</tissue>
    </source>
</reference>
<accession>A0ABV0MLR4</accession>
<comment type="caution">
    <text evidence="2">The sequence shown here is derived from an EMBL/GenBank/DDBJ whole genome shotgun (WGS) entry which is preliminary data.</text>
</comment>
<sequence>MPKAQAAALAPGGPKNPWARKQSPQACAISTSSTSRRYERTEEEAASLTASPYGGSETSSPFSRAAPSSPSSVAEFFRGDTFQAECKSRA</sequence>
<feature type="non-terminal residue" evidence="2">
    <location>
        <position position="90"/>
    </location>
</feature>
<gene>
    <name evidence="2" type="ORF">GOODEAATRI_029315</name>
</gene>
<evidence type="ECO:0000256" key="1">
    <source>
        <dbReference type="SAM" id="MobiDB-lite"/>
    </source>
</evidence>
<protein>
    <submittedName>
        <fullName evidence="2">Uncharacterized protein</fullName>
    </submittedName>
</protein>
<keyword evidence="3" id="KW-1185">Reference proteome</keyword>
<feature type="region of interest" description="Disordered" evidence="1">
    <location>
        <begin position="1"/>
        <end position="77"/>
    </location>
</feature>
<proteinExistence type="predicted"/>